<evidence type="ECO:0000259" key="1">
    <source>
        <dbReference type="Pfam" id="PF01610"/>
    </source>
</evidence>
<dbReference type="EMBL" id="JASTZU010000021">
    <property type="protein sequence ID" value="MDL4839978.1"/>
    <property type="molecule type" value="Genomic_DNA"/>
</dbReference>
<dbReference type="EMBL" id="JASTZU010000032">
    <property type="protein sequence ID" value="MDL4840679.1"/>
    <property type="molecule type" value="Genomic_DNA"/>
</dbReference>
<dbReference type="InterPro" id="IPR002560">
    <property type="entry name" value="Transposase_DDE"/>
</dbReference>
<protein>
    <submittedName>
        <fullName evidence="3">Transposase</fullName>
    </submittedName>
</protein>
<evidence type="ECO:0000313" key="8">
    <source>
        <dbReference type="Proteomes" id="UP001235343"/>
    </source>
</evidence>
<gene>
    <name evidence="2" type="ORF">QQS35_05510</name>
    <name evidence="3" type="ORF">QQS35_05725</name>
    <name evidence="4" type="ORF">QQS35_05855</name>
    <name evidence="5" type="ORF">QQS35_06570</name>
    <name evidence="6" type="ORF">QQS35_09485</name>
    <name evidence="7" type="ORF">QQS35_19035</name>
</gene>
<evidence type="ECO:0000313" key="5">
    <source>
        <dbReference type="EMBL" id="MDL4840121.1"/>
    </source>
</evidence>
<dbReference type="EMBL" id="JASTZU010000022">
    <property type="protein sequence ID" value="MDL4840121.1"/>
    <property type="molecule type" value="Genomic_DNA"/>
</dbReference>
<feature type="non-terminal residue" evidence="3">
    <location>
        <position position="1"/>
    </location>
</feature>
<evidence type="ECO:0000313" key="4">
    <source>
        <dbReference type="EMBL" id="MDL4839978.1"/>
    </source>
</evidence>
<proteinExistence type="predicted"/>
<dbReference type="RefSeq" id="WP_285930906.1">
    <property type="nucleotide sequence ID" value="NZ_JASTZU010000019.1"/>
</dbReference>
<evidence type="ECO:0000313" key="2">
    <source>
        <dbReference type="EMBL" id="MDL4839911.1"/>
    </source>
</evidence>
<dbReference type="EMBL" id="JASTZU010000059">
    <property type="protein sequence ID" value="MDL4842533.1"/>
    <property type="molecule type" value="Genomic_DNA"/>
</dbReference>
<dbReference type="Proteomes" id="UP001235343">
    <property type="component" value="Unassembled WGS sequence"/>
</dbReference>
<accession>A0ABT7L279</accession>
<organism evidence="3 8">
    <name type="scientific">Aquibacillus rhizosphaerae</name>
    <dbReference type="NCBI Taxonomy" id="3051431"/>
    <lineage>
        <taxon>Bacteria</taxon>
        <taxon>Bacillati</taxon>
        <taxon>Bacillota</taxon>
        <taxon>Bacilli</taxon>
        <taxon>Bacillales</taxon>
        <taxon>Bacillaceae</taxon>
        <taxon>Aquibacillus</taxon>
    </lineage>
</organism>
<dbReference type="Pfam" id="PF01610">
    <property type="entry name" value="DDE_Tnp_ISL3"/>
    <property type="match status" value="1"/>
</dbReference>
<dbReference type="PANTHER" id="PTHR33498">
    <property type="entry name" value="TRANSPOSASE FOR INSERTION SEQUENCE ELEMENT IS1557"/>
    <property type="match status" value="1"/>
</dbReference>
<dbReference type="PANTHER" id="PTHR33498:SF1">
    <property type="entry name" value="TRANSPOSASE FOR INSERTION SEQUENCE ELEMENT IS1557"/>
    <property type="match status" value="1"/>
</dbReference>
<dbReference type="EMBL" id="JASTZU010000019">
    <property type="protein sequence ID" value="MDL4839911.1"/>
    <property type="molecule type" value="Genomic_DNA"/>
</dbReference>
<feature type="domain" description="Transposase IS204/IS1001/IS1096/IS1165 DDE" evidence="1">
    <location>
        <begin position="1"/>
        <end position="94"/>
    </location>
</feature>
<dbReference type="InterPro" id="IPR047951">
    <property type="entry name" value="Transpos_ISL3"/>
</dbReference>
<sequence>EAYELKNKLDKWFKFSDEKTAKKGLEECLLVMSSSTIEAFHRVEKTFNRWKQEILQSFMYPFNNGYIEGVNNTIKVTKRMSYGIKDFDRLKNKILWRQEVRRVFV</sequence>
<keyword evidence="8" id="KW-1185">Reference proteome</keyword>
<reference evidence="3 8" key="1">
    <citation type="submission" date="2023-06" db="EMBL/GenBank/DDBJ databases">
        <title>Aquibacillus rhizosphaerae LR5S19.</title>
        <authorList>
            <person name="Sun J.-Q."/>
        </authorList>
    </citation>
    <scope>NUCLEOTIDE SEQUENCE [LARGE SCALE GENOMIC DNA]</scope>
    <source>
        <strain evidence="3 8">LR5S19</strain>
    </source>
</reference>
<comment type="caution">
    <text evidence="3">The sequence shown here is derived from an EMBL/GenBank/DDBJ whole genome shotgun (WGS) entry which is preliminary data.</text>
</comment>
<dbReference type="EMBL" id="JASTZU010000020">
    <property type="protein sequence ID" value="MDL4839954.1"/>
    <property type="molecule type" value="Genomic_DNA"/>
</dbReference>
<evidence type="ECO:0000313" key="6">
    <source>
        <dbReference type="EMBL" id="MDL4840679.1"/>
    </source>
</evidence>
<evidence type="ECO:0000313" key="7">
    <source>
        <dbReference type="EMBL" id="MDL4842533.1"/>
    </source>
</evidence>
<evidence type="ECO:0000313" key="3">
    <source>
        <dbReference type="EMBL" id="MDL4839954.1"/>
    </source>
</evidence>
<name>A0ABT7L279_9BACI</name>